<keyword evidence="1" id="KW-0677">Repeat</keyword>
<feature type="domain" description="BRCT" evidence="3">
    <location>
        <begin position="101"/>
        <end position="172"/>
    </location>
</feature>
<dbReference type="GO" id="GO:0007095">
    <property type="term" value="P:mitotic G2 DNA damage checkpoint signaling"/>
    <property type="evidence" value="ECO:0007669"/>
    <property type="project" value="TreeGrafter"/>
</dbReference>
<dbReference type="PANTHER" id="PTHR13561">
    <property type="entry name" value="DNA REPLICATION REGULATOR DPB11-RELATED"/>
    <property type="match status" value="1"/>
</dbReference>
<organism evidence="4 5">
    <name type="scientific">Zophobas morio</name>
    <dbReference type="NCBI Taxonomy" id="2755281"/>
    <lineage>
        <taxon>Eukaryota</taxon>
        <taxon>Metazoa</taxon>
        <taxon>Ecdysozoa</taxon>
        <taxon>Arthropoda</taxon>
        <taxon>Hexapoda</taxon>
        <taxon>Insecta</taxon>
        <taxon>Pterygota</taxon>
        <taxon>Neoptera</taxon>
        <taxon>Endopterygota</taxon>
        <taxon>Coleoptera</taxon>
        <taxon>Polyphaga</taxon>
        <taxon>Cucujiformia</taxon>
        <taxon>Tenebrionidae</taxon>
        <taxon>Zophobas</taxon>
    </lineage>
</organism>
<name>A0AA38M431_9CUCU</name>
<reference evidence="4" key="1">
    <citation type="journal article" date="2023" name="G3 (Bethesda)">
        <title>Whole genome assemblies of Zophobas morio and Tenebrio molitor.</title>
        <authorList>
            <person name="Kaur S."/>
            <person name="Stinson S.A."/>
            <person name="diCenzo G.C."/>
        </authorList>
    </citation>
    <scope>NUCLEOTIDE SEQUENCE</scope>
    <source>
        <strain evidence="4">QUZm001</strain>
    </source>
</reference>
<feature type="region of interest" description="Disordered" evidence="2">
    <location>
        <begin position="794"/>
        <end position="824"/>
    </location>
</feature>
<accession>A0AA38M431</accession>
<dbReference type="CDD" id="cd17738">
    <property type="entry name" value="BRCT_TopBP1_rpt7"/>
    <property type="match status" value="1"/>
</dbReference>
<feature type="domain" description="BRCT" evidence="3">
    <location>
        <begin position="1076"/>
        <end position="1156"/>
    </location>
</feature>
<dbReference type="PROSITE" id="PS50172">
    <property type="entry name" value="BRCT"/>
    <property type="match status" value="6"/>
</dbReference>
<protein>
    <recommendedName>
        <fullName evidence="3">BRCT domain-containing protein</fullName>
    </recommendedName>
</protein>
<dbReference type="Gene3D" id="3.40.50.10190">
    <property type="entry name" value="BRCT domain"/>
    <property type="match status" value="8"/>
</dbReference>
<feature type="domain" description="BRCT" evidence="3">
    <location>
        <begin position="567"/>
        <end position="653"/>
    </location>
</feature>
<evidence type="ECO:0000313" key="4">
    <source>
        <dbReference type="EMBL" id="KAJ3642726.1"/>
    </source>
</evidence>
<feature type="domain" description="BRCT" evidence="3">
    <location>
        <begin position="658"/>
        <end position="755"/>
    </location>
</feature>
<evidence type="ECO:0000256" key="1">
    <source>
        <dbReference type="ARBA" id="ARBA00022737"/>
    </source>
</evidence>
<dbReference type="FunFam" id="3.40.50.10190:FF:000020">
    <property type="entry name" value="DNA topoisomerase II binding protein 1"/>
    <property type="match status" value="1"/>
</dbReference>
<sequence length="1290" mass="144452">MENIRVLFILPEGCSDQTQASELMCQAYESCQQNVVNVSWLEESKLDSTDLSKTDFVVFQDFKGRNFNSLKESKCARILGPWCLLVCLMEGRSIPNFTWPIYNVAMSGVVVSCSHILKARKSEIKEKVQLMGGCYTDSLMSTNTHLVTESVKSEKYLQAGETGLKLYVSKWVDAVWEASQTSNIHCDDEQFNKYKCPPFHSLTISSTGFSNVEMRAEIAQTIAKYGGIFTANLSLSTTDVLIVHGDNGLLSKKYKAVRTNPNIFCVSVDWVHDSIAKGYALPHKLYNVNKKGTSTPTRDDEAGPDFSLISAIGDMSRMPNTFEESVIPKRLQPSVLFPKKISPNKRKCSAAADVGRLIDGLDIKKAKKAGQYLDGCSVYLAGFIPDQREKLAKILNLSGATRYDDISDRLTHIIVGDTTCPEVKIIKTKNYSVSLVSLQWLLDSMENQQIADEENYLINLHDFDKEQFSSPLGKKGLSLLRSKKTMTSNDFEAASTSARNSQDLEPEDDIMQQYLKPASKNEDSDTLAQLLKNNSDFNSKPDAGDSKRTTDLSSEFSQSSQDDRSTQDTNIFYSKKFVIVNFSMEEAQYVKQQIESVLGTVMAKSYKGIPDYVVAPAFVKAPVQASALEVVNQYWISESIQHCEDLEIEYYFRPFVVCDSKPLVNCVVTVSGHTGAERIFLKGLIETLGGDFQDQFARVMCVEKNVKASTHLVSLSTEGKKYVAALKWGLPVVAKEWLFECAKSGKFVPEEGFLMGESKAPSRSSSVLGTPVSRNKVATPIVDKRSTPIVDKRSTPVVDNRSTPMADKRCTPIADKRSTPSSSTWRKVLTPVSQLQPLDVCKNEKTPINQRLFEAVPETPCTQVTPINKLMEEVRKTNLLGTPQTPPMPKTWYDVDTPESPFGAFIRPHLSPKSKKELMRYINQIPDFVPPPKGRKSTPLSEVKRRCWAKLLGSQESPRFTQDKTESAPSTSHVAESDRTNNIIEQHDEVGDDKEGDSNGDIEMNDDSSFINTKLKQIEEMVSAFSEKRRSSRTFQATASAEVGKVTMKDSQPFSVGWDYEENIQSEPLQPPMRIFMISGVDSDRQQMVEKIEQLGGHVSELSSYDSKCTHLICPKPARNEKTLSCMASGKWILHISYVDKSIAAGKFLPEENFEFGNPKAKDNIKETFDKENDARIQSIHWWRKEISRRGYGAFNDMRAIVVAQRRDPIVRVIEAGGGQIVDAAPPFSENVYATHCLLEARSVPDFSVYIPLAQRGILCINTLYISDFLYRINKDIKDAIVPHFSKYYS</sequence>
<evidence type="ECO:0000259" key="3">
    <source>
        <dbReference type="PROSITE" id="PS50172"/>
    </source>
</evidence>
<dbReference type="EMBL" id="JALNTZ010000008">
    <property type="protein sequence ID" value="KAJ3642726.1"/>
    <property type="molecule type" value="Genomic_DNA"/>
</dbReference>
<dbReference type="CDD" id="cd17731">
    <property type="entry name" value="BRCT_TopBP1_rpt2_like"/>
    <property type="match status" value="1"/>
</dbReference>
<keyword evidence="5" id="KW-1185">Reference proteome</keyword>
<feature type="compositionally biased region" description="Basic and acidic residues" evidence="2">
    <location>
        <begin position="975"/>
        <end position="989"/>
    </location>
</feature>
<feature type="compositionally biased region" description="Acidic residues" evidence="2">
    <location>
        <begin position="990"/>
        <end position="1006"/>
    </location>
</feature>
<comment type="caution">
    <text evidence="4">The sequence shown here is derived from an EMBL/GenBank/DDBJ whole genome shotgun (WGS) entry which is preliminary data.</text>
</comment>
<dbReference type="GO" id="GO:0033314">
    <property type="term" value="P:mitotic DNA replication checkpoint signaling"/>
    <property type="evidence" value="ECO:0007669"/>
    <property type="project" value="TreeGrafter"/>
</dbReference>
<dbReference type="Proteomes" id="UP001168821">
    <property type="component" value="Unassembled WGS sequence"/>
</dbReference>
<proteinExistence type="predicted"/>
<gene>
    <name evidence="4" type="ORF">Zmor_025484</name>
</gene>
<feature type="region of interest" description="Disordered" evidence="2">
    <location>
        <begin position="534"/>
        <end position="565"/>
    </location>
</feature>
<dbReference type="SMART" id="SM00292">
    <property type="entry name" value="BRCT"/>
    <property type="match status" value="6"/>
</dbReference>
<feature type="compositionally biased region" description="Basic and acidic residues" evidence="2">
    <location>
        <begin position="806"/>
        <end position="818"/>
    </location>
</feature>
<dbReference type="InterPro" id="IPR036420">
    <property type="entry name" value="BRCT_dom_sf"/>
</dbReference>
<dbReference type="PANTHER" id="PTHR13561:SF20">
    <property type="entry name" value="DNA TOPOISOMERASE 2-BINDING PROTEIN 1"/>
    <property type="match status" value="1"/>
</dbReference>
<dbReference type="InterPro" id="IPR049542">
    <property type="entry name" value="TopBP1-like_BRCT0"/>
</dbReference>
<dbReference type="Pfam" id="PF21298">
    <property type="entry name" value="TopBP1_BRCT0"/>
    <property type="match status" value="1"/>
</dbReference>
<evidence type="ECO:0000313" key="5">
    <source>
        <dbReference type="Proteomes" id="UP001168821"/>
    </source>
</evidence>
<feature type="domain" description="BRCT" evidence="3">
    <location>
        <begin position="194"/>
        <end position="288"/>
    </location>
</feature>
<feature type="domain" description="BRCT" evidence="3">
    <location>
        <begin position="368"/>
        <end position="458"/>
    </location>
</feature>
<dbReference type="Pfam" id="PF12738">
    <property type="entry name" value="PTCB-BRCT"/>
    <property type="match status" value="3"/>
</dbReference>
<dbReference type="InterPro" id="IPR001357">
    <property type="entry name" value="BRCT_dom"/>
</dbReference>
<dbReference type="InterPro" id="IPR059215">
    <property type="entry name" value="BRCT2_TopBP1-like"/>
</dbReference>
<evidence type="ECO:0000256" key="2">
    <source>
        <dbReference type="SAM" id="MobiDB-lite"/>
    </source>
</evidence>
<feature type="region of interest" description="Disordered" evidence="2">
    <location>
        <begin position="954"/>
        <end position="1009"/>
    </location>
</feature>
<dbReference type="Pfam" id="PF00533">
    <property type="entry name" value="BRCT"/>
    <property type="match status" value="1"/>
</dbReference>
<dbReference type="SUPFAM" id="SSF52113">
    <property type="entry name" value="BRCT domain"/>
    <property type="match status" value="5"/>
</dbReference>
<dbReference type="Pfam" id="PF16770">
    <property type="entry name" value="RTT107_BRCT_5"/>
    <property type="match status" value="1"/>
</dbReference>
<dbReference type="GO" id="GO:0006270">
    <property type="term" value="P:DNA replication initiation"/>
    <property type="evidence" value="ECO:0007669"/>
    <property type="project" value="TreeGrafter"/>
</dbReference>
<dbReference type="FunFam" id="3.40.50.10190:FF:000018">
    <property type="entry name" value="DNA topoisomerase 2-binding protein 1"/>
    <property type="match status" value="1"/>
</dbReference>